<dbReference type="STRING" id="1513793.SAMN06296036_10112"/>
<dbReference type="OrthoDB" id="5167280at2"/>
<protein>
    <recommendedName>
        <fullName evidence="3">Lipoprotein</fullName>
    </recommendedName>
</protein>
<evidence type="ECO:0000313" key="1">
    <source>
        <dbReference type="EMBL" id="SME87739.1"/>
    </source>
</evidence>
<dbReference type="EMBL" id="FWZT01000001">
    <property type="protein sequence ID" value="SME87739.1"/>
    <property type="molecule type" value="Genomic_DNA"/>
</dbReference>
<accession>A0A1Y6B224</accession>
<evidence type="ECO:0008006" key="3">
    <source>
        <dbReference type="Google" id="ProtNLM"/>
    </source>
</evidence>
<sequence>MPKWALSLPLLAFVSACQTTSYIEPKLPIAVERLFSTCSQGEGNVFLSVRDQGQYLFGTEMDWVANGSQAWSLEAYNSFGQTVGRVHGDLQKPGLLLSLPAIDAGQVSVDENKSIYIQGHYIGIKLDEIPCLLTGRIPKSWQANITSYEETQKGAKLAFHHGNRNISLILNDLAKVRPSFCADYQWSEYMGFVNHQFEHCFLGKDPASSLIKYGQGVTIKWVEKTSI</sequence>
<reference evidence="2" key="1">
    <citation type="submission" date="2017-04" db="EMBL/GenBank/DDBJ databases">
        <authorList>
            <person name="Varghese N."/>
            <person name="Submissions S."/>
        </authorList>
    </citation>
    <scope>NUCLEOTIDE SEQUENCE [LARGE SCALE GENOMIC DNA]</scope>
    <source>
        <strain evidence="2">RKEM611</strain>
    </source>
</reference>
<organism evidence="1 2">
    <name type="scientific">Pseudobacteriovorax antillogorgiicola</name>
    <dbReference type="NCBI Taxonomy" id="1513793"/>
    <lineage>
        <taxon>Bacteria</taxon>
        <taxon>Pseudomonadati</taxon>
        <taxon>Bdellovibrionota</taxon>
        <taxon>Oligoflexia</taxon>
        <taxon>Oligoflexales</taxon>
        <taxon>Pseudobacteriovoracaceae</taxon>
        <taxon>Pseudobacteriovorax</taxon>
    </lineage>
</organism>
<dbReference type="RefSeq" id="WP_132314863.1">
    <property type="nucleotide sequence ID" value="NZ_SLZT01000001.1"/>
</dbReference>
<gene>
    <name evidence="1" type="ORF">SAMN06296036_10112</name>
</gene>
<dbReference type="Proteomes" id="UP000192907">
    <property type="component" value="Unassembled WGS sequence"/>
</dbReference>
<proteinExistence type="predicted"/>
<name>A0A1Y6B224_9BACT</name>
<evidence type="ECO:0000313" key="2">
    <source>
        <dbReference type="Proteomes" id="UP000192907"/>
    </source>
</evidence>
<keyword evidence="2" id="KW-1185">Reference proteome</keyword>
<dbReference type="PROSITE" id="PS51257">
    <property type="entry name" value="PROKAR_LIPOPROTEIN"/>
    <property type="match status" value="1"/>
</dbReference>
<dbReference type="AlphaFoldDB" id="A0A1Y6B224"/>